<evidence type="ECO:0000259" key="14">
    <source>
        <dbReference type="Pfam" id="PF02882"/>
    </source>
</evidence>
<dbReference type="AlphaFoldDB" id="W6A9G5"/>
<keyword evidence="16" id="KW-1185">Reference proteome</keyword>
<dbReference type="EC" id="1.5.1.5" evidence="12"/>
<gene>
    <name evidence="12 15" type="primary">folD</name>
    <name evidence="15" type="ORF">SSABA_v1c01130</name>
</gene>
<dbReference type="UniPathway" id="UPA00193"/>
<dbReference type="Pfam" id="PF02882">
    <property type="entry name" value="THF_DHG_CYH_C"/>
    <property type="match status" value="1"/>
</dbReference>
<dbReference type="Pfam" id="PF00763">
    <property type="entry name" value="THF_DHG_CYH"/>
    <property type="match status" value="1"/>
</dbReference>
<feature type="domain" description="Tetrahydrofolate dehydrogenase/cyclohydrolase NAD(P)-binding" evidence="14">
    <location>
        <begin position="136"/>
        <end position="278"/>
    </location>
</feature>
<dbReference type="PROSITE" id="PS00767">
    <property type="entry name" value="THF_DHG_CYH_2"/>
    <property type="match status" value="1"/>
</dbReference>
<dbReference type="HOGENOM" id="CLU_034045_2_1_14"/>
<accession>W6A9G5</accession>
<evidence type="ECO:0000313" key="15">
    <source>
        <dbReference type="EMBL" id="AHI53525.1"/>
    </source>
</evidence>
<comment type="pathway">
    <text evidence="1 12">One-carbon metabolism; tetrahydrofolate interconversion.</text>
</comment>
<keyword evidence="9 12" id="KW-0368">Histidine biosynthesis</keyword>
<comment type="caution">
    <text evidence="12">Lacks conserved residue(s) required for the propagation of feature annotation.</text>
</comment>
<dbReference type="EMBL" id="CP006934">
    <property type="protein sequence ID" value="AHI53525.1"/>
    <property type="molecule type" value="Genomic_DNA"/>
</dbReference>
<dbReference type="InterPro" id="IPR020630">
    <property type="entry name" value="THF_DH/CycHdrlase_cat_dom"/>
</dbReference>
<keyword evidence="11 12" id="KW-0511">Multifunctional enzyme</keyword>
<protein>
    <recommendedName>
        <fullName evidence="12">Bifunctional protein FolD</fullName>
    </recommendedName>
    <domain>
        <recommendedName>
            <fullName evidence="12">Methylenetetrahydrofolate dehydrogenase</fullName>
            <ecNumber evidence="12">1.5.1.5</ecNumber>
        </recommendedName>
    </domain>
    <domain>
        <recommendedName>
            <fullName evidence="12">Methenyltetrahydrofolate cyclohydrolase</fullName>
            <ecNumber evidence="12">3.5.4.9</ecNumber>
        </recommendedName>
    </domain>
</protein>
<dbReference type="InterPro" id="IPR020631">
    <property type="entry name" value="THF_DH/CycHdrlase_NAD-bd_dom"/>
</dbReference>
<dbReference type="HAMAP" id="MF_01576">
    <property type="entry name" value="THF_DHG_CYH"/>
    <property type="match status" value="1"/>
</dbReference>
<comment type="catalytic activity">
    <reaction evidence="12">
        <text>(6R)-5,10-methenyltetrahydrofolate + H2O = (6R)-10-formyltetrahydrofolate + H(+)</text>
        <dbReference type="Rhea" id="RHEA:23700"/>
        <dbReference type="ChEBI" id="CHEBI:15377"/>
        <dbReference type="ChEBI" id="CHEBI:15378"/>
        <dbReference type="ChEBI" id="CHEBI:57455"/>
        <dbReference type="ChEBI" id="CHEBI:195366"/>
        <dbReference type="EC" id="3.5.4.9"/>
    </reaction>
</comment>
<dbReference type="SUPFAM" id="SSF51735">
    <property type="entry name" value="NAD(P)-binding Rossmann-fold domains"/>
    <property type="match status" value="1"/>
</dbReference>
<evidence type="ECO:0000256" key="9">
    <source>
        <dbReference type="ARBA" id="ARBA00023102"/>
    </source>
</evidence>
<comment type="subunit">
    <text evidence="2 12">Homodimer.</text>
</comment>
<dbReference type="Proteomes" id="UP000019265">
    <property type="component" value="Chromosome"/>
</dbReference>
<dbReference type="CDD" id="cd01080">
    <property type="entry name" value="NAD_bind_m-THF_DH_Cyclohyd"/>
    <property type="match status" value="1"/>
</dbReference>
<evidence type="ECO:0000256" key="4">
    <source>
        <dbReference type="ARBA" id="ARBA00022605"/>
    </source>
</evidence>
<evidence type="ECO:0000256" key="6">
    <source>
        <dbReference type="ARBA" id="ARBA00022801"/>
    </source>
</evidence>
<dbReference type="PANTHER" id="PTHR48099">
    <property type="entry name" value="C-1-TETRAHYDROFOLATE SYNTHASE, CYTOPLASMIC-RELATED"/>
    <property type="match status" value="1"/>
</dbReference>
<keyword evidence="10 12" id="KW-0486">Methionine biosynthesis</keyword>
<dbReference type="InterPro" id="IPR000672">
    <property type="entry name" value="THF_DH/CycHdrlase"/>
</dbReference>
<evidence type="ECO:0000313" key="16">
    <source>
        <dbReference type="Proteomes" id="UP000019265"/>
    </source>
</evidence>
<dbReference type="EC" id="3.5.4.9" evidence="12"/>
<feature type="domain" description="Tetrahydrofolate dehydrogenase/cyclohydrolase catalytic" evidence="13">
    <location>
        <begin position="4"/>
        <end position="117"/>
    </location>
</feature>
<comment type="function">
    <text evidence="12">Catalyzes the oxidation of 5,10-methylenetetrahydrofolate to 5,10-methenyltetrahydrofolate and then the hydrolysis of 5,10-methenyltetrahydrofolate to 10-formyltetrahydrofolate.</text>
</comment>
<keyword evidence="7 12" id="KW-0521">NADP</keyword>
<dbReference type="eggNOG" id="COG0190">
    <property type="taxonomic scope" value="Bacteria"/>
</dbReference>
<dbReference type="GO" id="GO:0006164">
    <property type="term" value="P:purine nucleotide biosynthetic process"/>
    <property type="evidence" value="ECO:0007669"/>
    <property type="project" value="UniProtKB-KW"/>
</dbReference>
<dbReference type="Gene3D" id="3.40.50.10860">
    <property type="entry name" value="Leucine Dehydrogenase, chain A, domain 1"/>
    <property type="match status" value="1"/>
</dbReference>
<proteinExistence type="inferred from homology"/>
<evidence type="ECO:0000256" key="8">
    <source>
        <dbReference type="ARBA" id="ARBA00023002"/>
    </source>
</evidence>
<dbReference type="OrthoDB" id="9803580at2"/>
<dbReference type="GO" id="GO:0035999">
    <property type="term" value="P:tetrahydrofolate interconversion"/>
    <property type="evidence" value="ECO:0007669"/>
    <property type="project" value="UniProtKB-UniRule"/>
</dbReference>
<dbReference type="GO" id="GO:0004488">
    <property type="term" value="F:methylenetetrahydrofolate dehydrogenase (NADP+) activity"/>
    <property type="evidence" value="ECO:0007669"/>
    <property type="project" value="UniProtKB-UniRule"/>
</dbReference>
<dbReference type="InterPro" id="IPR046346">
    <property type="entry name" value="Aminoacid_DH-like_N_sf"/>
</dbReference>
<evidence type="ECO:0000256" key="12">
    <source>
        <dbReference type="HAMAP-Rule" id="MF_01576"/>
    </source>
</evidence>
<sequence length="282" mass="31209">MKLLDGKALAAKRSAIIKAEISQYQSYRKPKLTVILVGNDSASEIYVQHKQRACEKVGIIFELVRFQEQCEPQSVLKEIESLNENPTVDGILIQLPLPQKWKQEDFLQAVIPSKDVDGFHYINQGKLYQGNEKFTPCTPQGIIELLSEYQINLVSKKVAVIGTSNIVGKPLVGMLINRGATVFACNKNTKNIAELTRIADIVISATGSQFLITKNMLKKDVIVVDVGIIRDPITNKLVGDVDFESVKDIVSFITPVPGGVGPMTVEILLENTLKAYKKTIKL</sequence>
<organism evidence="15 16">
    <name type="scientific">Spiroplasma sabaudiense Ar-1343</name>
    <dbReference type="NCBI Taxonomy" id="1276257"/>
    <lineage>
        <taxon>Bacteria</taxon>
        <taxon>Bacillati</taxon>
        <taxon>Mycoplasmatota</taxon>
        <taxon>Mollicutes</taxon>
        <taxon>Entomoplasmatales</taxon>
        <taxon>Spiroplasmataceae</taxon>
        <taxon>Spiroplasma</taxon>
    </lineage>
</organism>
<dbReference type="GO" id="GO:0000105">
    <property type="term" value="P:L-histidine biosynthetic process"/>
    <property type="evidence" value="ECO:0007669"/>
    <property type="project" value="UniProtKB-KW"/>
</dbReference>
<dbReference type="InterPro" id="IPR036291">
    <property type="entry name" value="NAD(P)-bd_dom_sf"/>
</dbReference>
<dbReference type="RefSeq" id="WP_025250664.1">
    <property type="nucleotide sequence ID" value="NZ_CP006934.1"/>
</dbReference>
<evidence type="ECO:0000256" key="5">
    <source>
        <dbReference type="ARBA" id="ARBA00022755"/>
    </source>
</evidence>
<evidence type="ECO:0000256" key="11">
    <source>
        <dbReference type="ARBA" id="ARBA00023268"/>
    </source>
</evidence>
<dbReference type="FunFam" id="3.40.50.10860:FF:000005">
    <property type="entry name" value="C-1-tetrahydrofolate synthase, cytoplasmic, putative"/>
    <property type="match status" value="1"/>
</dbReference>
<dbReference type="Gene3D" id="3.40.50.720">
    <property type="entry name" value="NAD(P)-binding Rossmann-like Domain"/>
    <property type="match status" value="1"/>
</dbReference>
<feature type="binding site" evidence="12">
    <location>
        <begin position="162"/>
        <end position="164"/>
    </location>
    <ligand>
        <name>NADP(+)</name>
        <dbReference type="ChEBI" id="CHEBI:58349"/>
    </ligand>
</feature>
<dbReference type="GO" id="GO:0004477">
    <property type="term" value="F:methenyltetrahydrofolate cyclohydrolase activity"/>
    <property type="evidence" value="ECO:0007669"/>
    <property type="project" value="UniProtKB-UniRule"/>
</dbReference>
<dbReference type="KEGG" id="ssab:SSABA_v1c01130"/>
<comment type="similarity">
    <text evidence="12">Belongs to the tetrahydrofolate dehydrogenase/cyclohydrolase family.</text>
</comment>
<evidence type="ECO:0000256" key="2">
    <source>
        <dbReference type="ARBA" id="ARBA00011738"/>
    </source>
</evidence>
<name>W6A9G5_9MOLU</name>
<keyword evidence="5 12" id="KW-0658">Purine biosynthesis</keyword>
<dbReference type="GO" id="GO:0005829">
    <property type="term" value="C:cytosol"/>
    <property type="evidence" value="ECO:0007669"/>
    <property type="project" value="TreeGrafter"/>
</dbReference>
<evidence type="ECO:0000256" key="7">
    <source>
        <dbReference type="ARBA" id="ARBA00022857"/>
    </source>
</evidence>
<dbReference type="GO" id="GO:0009086">
    <property type="term" value="P:methionine biosynthetic process"/>
    <property type="evidence" value="ECO:0007669"/>
    <property type="project" value="UniProtKB-KW"/>
</dbReference>
<keyword evidence="3 12" id="KW-0554">One-carbon metabolism</keyword>
<reference evidence="15 16" key="1">
    <citation type="journal article" date="2014" name="Genome Biol. Evol.">
        <title>Molecular evolution of the substrate utilization strategies and putative virulence factors in mosquito-associated Spiroplasma species.</title>
        <authorList>
            <person name="Chang T.H."/>
            <person name="Lo W.S."/>
            <person name="Ku C."/>
            <person name="Chen L.L."/>
            <person name="Kuo C.H."/>
        </authorList>
    </citation>
    <scope>NUCLEOTIDE SEQUENCE [LARGE SCALE GENOMIC DNA]</scope>
    <source>
        <strain evidence="15">Ar-1343</strain>
    </source>
</reference>
<dbReference type="InterPro" id="IPR020867">
    <property type="entry name" value="THF_DH/CycHdrlase_CS"/>
</dbReference>
<dbReference type="SUPFAM" id="SSF53223">
    <property type="entry name" value="Aminoacid dehydrogenase-like, N-terminal domain"/>
    <property type="match status" value="1"/>
</dbReference>
<evidence type="ECO:0000256" key="1">
    <source>
        <dbReference type="ARBA" id="ARBA00004777"/>
    </source>
</evidence>
<dbReference type="PATRIC" id="fig|1276257.3.peg.115"/>
<feature type="binding site" evidence="12">
    <location>
        <position position="228"/>
    </location>
    <ligand>
        <name>NADP(+)</name>
        <dbReference type="ChEBI" id="CHEBI:58349"/>
    </ligand>
</feature>
<comment type="catalytic activity">
    <reaction evidence="12">
        <text>(6R)-5,10-methylene-5,6,7,8-tetrahydrofolate + NADP(+) = (6R)-5,10-methenyltetrahydrofolate + NADPH</text>
        <dbReference type="Rhea" id="RHEA:22812"/>
        <dbReference type="ChEBI" id="CHEBI:15636"/>
        <dbReference type="ChEBI" id="CHEBI:57455"/>
        <dbReference type="ChEBI" id="CHEBI:57783"/>
        <dbReference type="ChEBI" id="CHEBI:58349"/>
        <dbReference type="EC" id="1.5.1.5"/>
    </reaction>
</comment>
<dbReference type="PRINTS" id="PR00085">
    <property type="entry name" value="THFDHDRGNASE"/>
</dbReference>
<evidence type="ECO:0000256" key="10">
    <source>
        <dbReference type="ARBA" id="ARBA00023167"/>
    </source>
</evidence>
<keyword evidence="6 12" id="KW-0378">Hydrolase</keyword>
<dbReference type="PANTHER" id="PTHR48099:SF5">
    <property type="entry name" value="C-1-TETRAHYDROFOLATE SYNTHASE, CYTOPLASMIC"/>
    <property type="match status" value="1"/>
</dbReference>
<evidence type="ECO:0000256" key="3">
    <source>
        <dbReference type="ARBA" id="ARBA00022563"/>
    </source>
</evidence>
<keyword evidence="8 12" id="KW-0560">Oxidoreductase</keyword>
<keyword evidence="4 12" id="KW-0028">Amino-acid biosynthesis</keyword>
<dbReference type="STRING" id="1276257.SSABA_v1c01130"/>
<evidence type="ECO:0000259" key="13">
    <source>
        <dbReference type="Pfam" id="PF00763"/>
    </source>
</evidence>